<keyword evidence="3" id="KW-1185">Reference proteome</keyword>
<evidence type="ECO:0000313" key="3">
    <source>
        <dbReference type="Proteomes" id="UP000014227"/>
    </source>
</evidence>
<accession>S0ET60</accession>
<dbReference type="STRING" id="454171.CP488_00418"/>
<dbReference type="eggNOG" id="ENOG502Z9DR">
    <property type="taxonomic scope" value="Bacteria"/>
</dbReference>
<dbReference type="HOGENOM" id="CLU_403803_0_0_0"/>
<dbReference type="PATRIC" id="fig|1303518.3.peg.741"/>
<dbReference type="InterPro" id="IPR017853">
    <property type="entry name" value="GH"/>
</dbReference>
<dbReference type="GO" id="GO:0016787">
    <property type="term" value="F:hydrolase activity"/>
    <property type="evidence" value="ECO:0007669"/>
    <property type="project" value="UniProtKB-KW"/>
</dbReference>
<reference evidence="3" key="1">
    <citation type="submission" date="2013-03" db="EMBL/GenBank/DDBJ databases">
        <title>Genome sequence of Chthonomonas calidirosea, the first sequenced genome from the Armatimonadetes phylum (formally candidate division OP10).</title>
        <authorList>
            <person name="Lee K.C.Y."/>
            <person name="Morgan X.C."/>
            <person name="Dunfield P.F."/>
            <person name="Tamas I."/>
            <person name="Houghton K.M."/>
            <person name="Vyssotski M."/>
            <person name="Ryan J.L.J."/>
            <person name="Lagutin K."/>
            <person name="McDonald I.R."/>
            <person name="Stott M.B."/>
        </authorList>
    </citation>
    <scope>NUCLEOTIDE SEQUENCE [LARGE SCALE GENOMIC DNA]</scope>
    <source>
        <strain evidence="3">DSM 23976 / ICMP 18418 / T49</strain>
    </source>
</reference>
<organism evidence="2 3">
    <name type="scientific">Chthonomonas calidirosea (strain DSM 23976 / ICMP 18418 / T49)</name>
    <dbReference type="NCBI Taxonomy" id="1303518"/>
    <lineage>
        <taxon>Bacteria</taxon>
        <taxon>Bacillati</taxon>
        <taxon>Armatimonadota</taxon>
        <taxon>Chthonomonadia</taxon>
        <taxon>Chthonomonadales</taxon>
        <taxon>Chthonomonadaceae</taxon>
        <taxon>Chthonomonas</taxon>
    </lineage>
</organism>
<dbReference type="KEGG" id="ccz:CCALI_00734"/>
<evidence type="ECO:0000313" key="2">
    <source>
        <dbReference type="EMBL" id="CCW34559.1"/>
    </source>
</evidence>
<keyword evidence="1" id="KW-0732">Signal</keyword>
<evidence type="ECO:0000256" key="1">
    <source>
        <dbReference type="SAM" id="SignalP"/>
    </source>
</evidence>
<gene>
    <name evidence="2" type="ORF">CCALI_00734</name>
</gene>
<dbReference type="Proteomes" id="UP000014227">
    <property type="component" value="Chromosome I"/>
</dbReference>
<sequence length="661" mass="73848">MSCHVLLRRLMLFLTIFCSPMLLKADPPKVDPYISRSYFTSIPFGAHSYWLQPWRAYMETVPAVDFVKGVGINLGGSVKNPDLIAEMLAKYGFRHLRIEIGWSSLDYDTEQIPPAVANNYRKILLACKKYNIRPLILLNGNSGAPCPVRFFKKVLAAPAHKGDREVQVTDVDGIMPGYSGISNLTGYWAAEALVTEIHGHTLVLSKPLPKDLGDSGASISMATLKYRPFSVPGSDDDRRTLAGWQHYVGTVARFVAQTLGTVGTKDLGFDMEIWNELSFGSNFLYINQYYDPPIYHYNEGAVWGDVVRATADYAEQHPAEFQGVALCDGFSNTIPWPASSQEPARVIALSKHPYHGRSTYPQDEQHGVLVNALGQQEPVGAFKPHFSALFPEYFATALQTECLERDAGPITNDIYRVAHGRYARVIDGHIVPCYTWITEVNMAPNEQGITDRRQALMLKAKTTARYLCFLLNKGIQRIYFFAALGGDLGLGLLQDNFLAYANTHTAYPADDRAYVSPALQVVHRIVMKMQEGLDPSLVKTRPLAVLSWKGGEQQKVFVGDGSPAHPDLTYHDLFTFLPYQVNQHRFVIPYYVMTYDVVAPFKQETFVVKIGGVEGVQTQAFVYDPFSDNTIPVHVIARDVSSITVAMPAEDYPRLLILQER</sequence>
<dbReference type="InParanoid" id="S0ET60"/>
<dbReference type="SUPFAM" id="SSF51445">
    <property type="entry name" value="(Trans)glycosidases"/>
    <property type="match status" value="1"/>
</dbReference>
<feature type="chain" id="PRO_5004486277" evidence="1">
    <location>
        <begin position="26"/>
        <end position="661"/>
    </location>
</feature>
<dbReference type="EMBL" id="HF951689">
    <property type="protein sequence ID" value="CCW34559.1"/>
    <property type="molecule type" value="Genomic_DNA"/>
</dbReference>
<feature type="signal peptide" evidence="1">
    <location>
        <begin position="1"/>
        <end position="25"/>
    </location>
</feature>
<proteinExistence type="predicted"/>
<protein>
    <submittedName>
        <fullName evidence="2">Putative glycosyl hydrolase</fullName>
    </submittedName>
</protein>
<dbReference type="Gene3D" id="3.20.20.80">
    <property type="entry name" value="Glycosidases"/>
    <property type="match status" value="1"/>
</dbReference>
<dbReference type="AlphaFoldDB" id="S0ET60"/>
<name>S0ET60_CHTCT</name>
<keyword evidence="2" id="KW-0378">Hydrolase</keyword>